<keyword evidence="2" id="KW-1185">Reference proteome</keyword>
<proteinExistence type="predicted"/>
<comment type="caution">
    <text evidence="1">The sequence shown here is derived from an EMBL/GenBank/DDBJ whole genome shotgun (WGS) entry which is preliminary data.</text>
</comment>
<dbReference type="EMBL" id="JARJLM010000140">
    <property type="protein sequence ID" value="MDF3832882.1"/>
    <property type="molecule type" value="Genomic_DNA"/>
</dbReference>
<evidence type="ECO:0000313" key="2">
    <source>
        <dbReference type="Proteomes" id="UP001216674"/>
    </source>
</evidence>
<name>A0ABT6AJU7_9BURK</name>
<protein>
    <submittedName>
        <fullName evidence="1">Uncharacterized protein</fullName>
    </submittedName>
</protein>
<reference evidence="1 2" key="1">
    <citation type="submission" date="2023-03" db="EMBL/GenBank/DDBJ databases">
        <title>Draft assemblies of triclosan tolerant bacteria isolated from returned activated sludge.</title>
        <authorList>
            <person name="Van Hamelsveld S."/>
        </authorList>
    </citation>
    <scope>NUCLEOTIDE SEQUENCE [LARGE SCALE GENOMIC DNA]</scope>
    <source>
        <strain evidence="1 2">GW210010_S58</strain>
    </source>
</reference>
<dbReference type="RefSeq" id="WP_276264375.1">
    <property type="nucleotide sequence ID" value="NZ_JARJLM010000140.1"/>
</dbReference>
<sequence>MEEQGEIARFAAKAPRLTELPVPNAPDSGFFQVPLPHLSMLRIGGGDVADKTGIYHAADMCWPRSVPALLHIRYQCIAANGMRRHETRQRWS</sequence>
<gene>
    <name evidence="1" type="ORF">P3W85_07970</name>
</gene>
<evidence type="ECO:0000313" key="1">
    <source>
        <dbReference type="EMBL" id="MDF3832882.1"/>
    </source>
</evidence>
<organism evidence="1 2">
    <name type="scientific">Cupriavidus basilensis</name>
    <dbReference type="NCBI Taxonomy" id="68895"/>
    <lineage>
        <taxon>Bacteria</taxon>
        <taxon>Pseudomonadati</taxon>
        <taxon>Pseudomonadota</taxon>
        <taxon>Betaproteobacteria</taxon>
        <taxon>Burkholderiales</taxon>
        <taxon>Burkholderiaceae</taxon>
        <taxon>Cupriavidus</taxon>
    </lineage>
</organism>
<dbReference type="Proteomes" id="UP001216674">
    <property type="component" value="Unassembled WGS sequence"/>
</dbReference>
<accession>A0ABT6AJU7</accession>